<evidence type="ECO:0008006" key="3">
    <source>
        <dbReference type="Google" id="ProtNLM"/>
    </source>
</evidence>
<evidence type="ECO:0000313" key="2">
    <source>
        <dbReference type="Proteomes" id="UP000636479"/>
    </source>
</evidence>
<dbReference type="RefSeq" id="XP_037218848.1">
    <property type="nucleotide sequence ID" value="XM_037365606.1"/>
</dbReference>
<sequence>MNSPFACKLETNYCPTDDEVQEIQELLIIPCQQLDALDARVQEMRRAIDKVIERRNEILTYVAAHKALLSPIRRLPLDILQEIFISCLPGDRNCALNASEAPLVLGRVCSYWREITHSTPFLWSKLHFVDPSSTSGASPSSSCTRYKAQQWLDAASVWLTRSGCCPLSISLYGPGNPSAEALPHELEQGTVFRFLKALLPFSSRWSDLKFIMPKANLTALKQVSPSDVPLLKTLCLVDEGMGYHQFGDNWDRLCCLNLLGGPQLSRFDISALGILLGRLPLIWENLTEIDVDGTHTDAGEVLVALSKCSRLVSCAFAIGMGVTHSADIVELASLKNLTLRIAYSTSSLAFLHNLWAPSLRSFALVASSVNPELTVDIGTLSGFFRGTNELETFILSPDPFPGAFVIDVLQALPPTIKHLQLTPFVDQPLSNSSTLWSAAWAPSSVRTASSLDHVIEILTQPHICPNLNTFKLNSAHTSEKAVIAFVEARRLKNINITFHRPPEIGIKASFVGSQVVVNYPNHISFSSRAGLPTLL</sequence>
<dbReference type="EMBL" id="JACAZF010000007">
    <property type="protein sequence ID" value="KAF7299460.1"/>
    <property type="molecule type" value="Genomic_DNA"/>
</dbReference>
<proteinExistence type="predicted"/>
<accession>A0A8H6SIM6</accession>
<protein>
    <recommendedName>
        <fullName evidence="3">F-box domain-containing protein</fullName>
    </recommendedName>
</protein>
<keyword evidence="2" id="KW-1185">Reference proteome</keyword>
<dbReference type="Proteomes" id="UP000636479">
    <property type="component" value="Unassembled WGS sequence"/>
</dbReference>
<comment type="caution">
    <text evidence="1">The sequence shown here is derived from an EMBL/GenBank/DDBJ whole genome shotgun (WGS) entry which is preliminary data.</text>
</comment>
<name>A0A8H6SIM6_9AGAR</name>
<dbReference type="AlphaFoldDB" id="A0A8H6SIM6"/>
<reference evidence="1" key="1">
    <citation type="submission" date="2020-05" db="EMBL/GenBank/DDBJ databases">
        <title>Mycena genomes resolve the evolution of fungal bioluminescence.</title>
        <authorList>
            <person name="Tsai I.J."/>
        </authorList>
    </citation>
    <scope>NUCLEOTIDE SEQUENCE</scope>
    <source>
        <strain evidence="1">171206Taipei</strain>
    </source>
</reference>
<dbReference type="OrthoDB" id="3051815at2759"/>
<dbReference type="GeneID" id="59348122"/>
<organism evidence="1 2">
    <name type="scientific">Mycena indigotica</name>
    <dbReference type="NCBI Taxonomy" id="2126181"/>
    <lineage>
        <taxon>Eukaryota</taxon>
        <taxon>Fungi</taxon>
        <taxon>Dikarya</taxon>
        <taxon>Basidiomycota</taxon>
        <taxon>Agaricomycotina</taxon>
        <taxon>Agaricomycetes</taxon>
        <taxon>Agaricomycetidae</taxon>
        <taxon>Agaricales</taxon>
        <taxon>Marasmiineae</taxon>
        <taxon>Mycenaceae</taxon>
        <taxon>Mycena</taxon>
    </lineage>
</organism>
<gene>
    <name evidence="1" type="ORF">MIND_00895900</name>
</gene>
<evidence type="ECO:0000313" key="1">
    <source>
        <dbReference type="EMBL" id="KAF7299460.1"/>
    </source>
</evidence>